<proteinExistence type="inferred from homology"/>
<keyword evidence="4" id="KW-1185">Reference proteome</keyword>
<sequence length="275" mass="32548">MVIDAHVRFWKYETPANWINKDMRVLHQDYLPEHLELNEKRNHIDGLVAIQARQTELETRFMIEIAKTHPEIKGFVGWIDLTDEDVKQKLEHFSQYPIIKGWCYTAGEADTGDALLNENFLKGMTHLGKYKYTFDLHINPQQWAAAAELIGRFPYQKFVVDHCARPDIKHKIIDDWKSWIREFAKYPNVYCKLSGLMTEAAWRLWHASEFYPYLDVVFEAFGTNRLIFGSDWPSMLLSGKYVQWKSLLHKYMVDRYTVEERENVFGVNAVRFYGL</sequence>
<dbReference type="InterPro" id="IPR032466">
    <property type="entry name" value="Metal_Hydrolase"/>
</dbReference>
<comment type="similarity">
    <text evidence="1">Belongs to the metallo-dependent hydrolases superfamily.</text>
</comment>
<evidence type="ECO:0000313" key="4">
    <source>
        <dbReference type="Proteomes" id="UP000192276"/>
    </source>
</evidence>
<dbReference type="PANTHER" id="PTHR43569">
    <property type="entry name" value="AMIDOHYDROLASE"/>
    <property type="match status" value="1"/>
</dbReference>
<comment type="caution">
    <text evidence="3">The sequence shown here is derived from an EMBL/GenBank/DDBJ whole genome shotgun (WGS) entry which is preliminary data.</text>
</comment>
<protein>
    <submittedName>
        <fullName evidence="3">Amidohydrolase</fullName>
    </submittedName>
</protein>
<evidence type="ECO:0000313" key="3">
    <source>
        <dbReference type="EMBL" id="OQP51203.1"/>
    </source>
</evidence>
<reference evidence="4" key="1">
    <citation type="submission" date="2016-04" db="EMBL/GenBank/DDBJ databases">
        <authorList>
            <person name="Chen L."/>
            <person name="Zhuang W."/>
            <person name="Wang G."/>
        </authorList>
    </citation>
    <scope>NUCLEOTIDE SEQUENCE [LARGE SCALE GENOMIC DNA]</scope>
    <source>
        <strain evidence="4">208</strain>
    </source>
</reference>
<organism evidence="3 4">
    <name type="scientific">Niastella populi</name>
    <dbReference type="NCBI Taxonomy" id="550983"/>
    <lineage>
        <taxon>Bacteria</taxon>
        <taxon>Pseudomonadati</taxon>
        <taxon>Bacteroidota</taxon>
        <taxon>Chitinophagia</taxon>
        <taxon>Chitinophagales</taxon>
        <taxon>Chitinophagaceae</taxon>
        <taxon>Niastella</taxon>
    </lineage>
</organism>
<dbReference type="AlphaFoldDB" id="A0A1V9EYH8"/>
<dbReference type="OrthoDB" id="5450317at2"/>
<evidence type="ECO:0000256" key="1">
    <source>
        <dbReference type="ARBA" id="ARBA00038310"/>
    </source>
</evidence>
<keyword evidence="3" id="KW-0378">Hydrolase</keyword>
<dbReference type="InterPro" id="IPR006680">
    <property type="entry name" value="Amidohydro-rel"/>
</dbReference>
<dbReference type="Pfam" id="PF04909">
    <property type="entry name" value="Amidohydro_2"/>
    <property type="match status" value="1"/>
</dbReference>
<dbReference type="GO" id="GO:0016787">
    <property type="term" value="F:hydrolase activity"/>
    <property type="evidence" value="ECO:0007669"/>
    <property type="project" value="UniProtKB-KW"/>
</dbReference>
<dbReference type="Proteomes" id="UP000192276">
    <property type="component" value="Unassembled WGS sequence"/>
</dbReference>
<dbReference type="Gene3D" id="3.20.20.140">
    <property type="entry name" value="Metal-dependent hydrolases"/>
    <property type="match status" value="1"/>
</dbReference>
<dbReference type="InterPro" id="IPR052350">
    <property type="entry name" value="Metallo-dep_Lactonases"/>
</dbReference>
<gene>
    <name evidence="3" type="ORF">A4R26_29760</name>
</gene>
<dbReference type="PANTHER" id="PTHR43569:SF2">
    <property type="entry name" value="AMIDOHYDROLASE-RELATED DOMAIN-CONTAINING PROTEIN"/>
    <property type="match status" value="1"/>
</dbReference>
<dbReference type="EMBL" id="LWBP01000219">
    <property type="protein sequence ID" value="OQP51203.1"/>
    <property type="molecule type" value="Genomic_DNA"/>
</dbReference>
<name>A0A1V9EYH8_9BACT</name>
<accession>A0A1V9EYH8</accession>
<evidence type="ECO:0000259" key="2">
    <source>
        <dbReference type="Pfam" id="PF04909"/>
    </source>
</evidence>
<dbReference type="SUPFAM" id="SSF51556">
    <property type="entry name" value="Metallo-dependent hydrolases"/>
    <property type="match status" value="1"/>
</dbReference>
<feature type="domain" description="Amidohydrolase-related" evidence="2">
    <location>
        <begin position="3"/>
        <end position="275"/>
    </location>
</feature>
<dbReference type="RefSeq" id="WP_081169972.1">
    <property type="nucleotide sequence ID" value="NZ_LWBP01000219.1"/>
</dbReference>
<dbReference type="STRING" id="550983.A4R26_29760"/>